<evidence type="ECO:0000256" key="1">
    <source>
        <dbReference type="SAM" id="MobiDB-lite"/>
    </source>
</evidence>
<accession>A0ABW1ZJT8</accession>
<name>A0ABW1ZJT8_9DEIO</name>
<evidence type="ECO:0000313" key="3">
    <source>
        <dbReference type="Proteomes" id="UP001596317"/>
    </source>
</evidence>
<feature type="compositionally biased region" description="Low complexity" evidence="1">
    <location>
        <begin position="8"/>
        <end position="25"/>
    </location>
</feature>
<protein>
    <submittedName>
        <fullName evidence="2">Uncharacterized protein</fullName>
    </submittedName>
</protein>
<reference evidence="3" key="1">
    <citation type="journal article" date="2019" name="Int. J. Syst. Evol. Microbiol.">
        <title>The Global Catalogue of Microorganisms (GCM) 10K type strain sequencing project: providing services to taxonomists for standard genome sequencing and annotation.</title>
        <authorList>
            <consortium name="The Broad Institute Genomics Platform"/>
            <consortium name="The Broad Institute Genome Sequencing Center for Infectious Disease"/>
            <person name="Wu L."/>
            <person name="Ma J."/>
        </authorList>
    </citation>
    <scope>NUCLEOTIDE SEQUENCE [LARGE SCALE GENOMIC DNA]</scope>
    <source>
        <strain evidence="3">CCUG 63830</strain>
    </source>
</reference>
<feature type="region of interest" description="Disordered" evidence="1">
    <location>
        <begin position="1"/>
        <end position="25"/>
    </location>
</feature>
<dbReference type="RefSeq" id="WP_380056002.1">
    <property type="nucleotide sequence ID" value="NZ_JBHSWB010000001.1"/>
</dbReference>
<dbReference type="EMBL" id="JBHSWB010000001">
    <property type="protein sequence ID" value="MFC6660798.1"/>
    <property type="molecule type" value="Genomic_DNA"/>
</dbReference>
<proteinExistence type="predicted"/>
<keyword evidence="3" id="KW-1185">Reference proteome</keyword>
<organism evidence="2 3">
    <name type="scientific">Deinococcus multiflagellatus</name>
    <dbReference type="NCBI Taxonomy" id="1656887"/>
    <lineage>
        <taxon>Bacteria</taxon>
        <taxon>Thermotogati</taxon>
        <taxon>Deinococcota</taxon>
        <taxon>Deinococci</taxon>
        <taxon>Deinococcales</taxon>
        <taxon>Deinococcaceae</taxon>
        <taxon>Deinococcus</taxon>
    </lineage>
</organism>
<evidence type="ECO:0000313" key="2">
    <source>
        <dbReference type="EMBL" id="MFC6660798.1"/>
    </source>
</evidence>
<comment type="caution">
    <text evidence="2">The sequence shown here is derived from an EMBL/GenBank/DDBJ whole genome shotgun (WGS) entry which is preliminary data.</text>
</comment>
<sequence length="47" mass="5040">MIRLQAPTAHSSAPSTRRTSRARSVSMVQVITVGSHTRVSSTSSTRV</sequence>
<gene>
    <name evidence="2" type="ORF">ACFP90_10910</name>
</gene>
<dbReference type="Proteomes" id="UP001596317">
    <property type="component" value="Unassembled WGS sequence"/>
</dbReference>